<dbReference type="AlphaFoldDB" id="A0A0F9CH67"/>
<keyword evidence="1" id="KW-1133">Transmembrane helix</keyword>
<evidence type="ECO:0000313" key="2">
    <source>
        <dbReference type="EMBL" id="KKK96036.1"/>
    </source>
</evidence>
<dbReference type="Gene3D" id="2.60.40.420">
    <property type="entry name" value="Cupredoxins - blue copper proteins"/>
    <property type="match status" value="1"/>
</dbReference>
<keyword evidence="1" id="KW-0812">Transmembrane</keyword>
<feature type="transmembrane region" description="Helical" evidence="1">
    <location>
        <begin position="206"/>
        <end position="225"/>
    </location>
</feature>
<feature type="transmembrane region" description="Helical" evidence="1">
    <location>
        <begin position="171"/>
        <end position="194"/>
    </location>
</feature>
<dbReference type="InterPro" id="IPR008972">
    <property type="entry name" value="Cupredoxin"/>
</dbReference>
<keyword evidence="1" id="KW-0472">Membrane</keyword>
<reference evidence="2" key="1">
    <citation type="journal article" date="2015" name="Nature">
        <title>Complex archaea that bridge the gap between prokaryotes and eukaryotes.</title>
        <authorList>
            <person name="Spang A."/>
            <person name="Saw J.H."/>
            <person name="Jorgensen S.L."/>
            <person name="Zaremba-Niedzwiedzka K."/>
            <person name="Martijn J."/>
            <person name="Lind A.E."/>
            <person name="van Eijk R."/>
            <person name="Schleper C."/>
            <person name="Guy L."/>
            <person name="Ettema T.J."/>
        </authorList>
    </citation>
    <scope>NUCLEOTIDE SEQUENCE</scope>
</reference>
<name>A0A0F9CH67_9ZZZZ</name>
<proteinExistence type="predicted"/>
<organism evidence="2">
    <name type="scientific">marine sediment metagenome</name>
    <dbReference type="NCBI Taxonomy" id="412755"/>
    <lineage>
        <taxon>unclassified sequences</taxon>
        <taxon>metagenomes</taxon>
        <taxon>ecological metagenomes</taxon>
    </lineage>
</organism>
<accession>A0A0F9CH67</accession>
<dbReference type="EMBL" id="LAZR01046653">
    <property type="protein sequence ID" value="KKK96036.1"/>
    <property type="molecule type" value="Genomic_DNA"/>
</dbReference>
<evidence type="ECO:0008006" key="3">
    <source>
        <dbReference type="Google" id="ProtNLM"/>
    </source>
</evidence>
<feature type="non-terminal residue" evidence="2">
    <location>
        <position position="1"/>
    </location>
</feature>
<gene>
    <name evidence="2" type="ORF">LCGC14_2666810</name>
</gene>
<dbReference type="SUPFAM" id="SSF49503">
    <property type="entry name" value="Cupredoxins"/>
    <property type="match status" value="1"/>
</dbReference>
<protein>
    <recommendedName>
        <fullName evidence="3">Cytochrome oxidase subunit II copper A binding domain-containing protein</fullName>
    </recommendedName>
</protein>
<comment type="caution">
    <text evidence="2">The sequence shown here is derived from an EMBL/GenBank/DDBJ whole genome shotgun (WGS) entry which is preliminary data.</text>
</comment>
<sequence>TAGASIMEDTNIIIGEKLSNGNEVVRDDYGITGNHVPDTLIGGTNDTLFAKVTNDGENAILEFVYPLETVDEVTTDNGIPIDIDLPVGDENGAYFIVSSSLAPDPLTPGVEIMMNYHDDNRYLISQAVYLQENPEDVYPELLKPKAEVFDIFEFLDPIFGNLLSDGGLENAVIPITAMFFFLAFIGIGFVYLIVNAKRRNWNLTSTLIPLSIVGVFVISIFVFPLPRIAETHLEDSEVDVQIVIEAQIKPWTFNATVYQNKLLDPELTEFVDPVSVYSKQAYHLNQLIDPALREMLGVDYILDEDYGGLKTTGFTVFYGQTVRFVLKALDTEHGFVLGAEGDPELDYFGKSLIRTLPQHEILELYWTAPEQDSSFEIRCTFFCGASHANMFLDINVIAPPST</sequence>
<evidence type="ECO:0000256" key="1">
    <source>
        <dbReference type="SAM" id="Phobius"/>
    </source>
</evidence>